<proteinExistence type="predicted"/>
<keyword evidence="3" id="KW-1185">Reference proteome</keyword>
<dbReference type="EMBL" id="WTYV01000003">
    <property type="protein sequence ID" value="MXO71843.1"/>
    <property type="molecule type" value="Genomic_DNA"/>
</dbReference>
<accession>A0A844Z1R0</accession>
<reference evidence="2 3" key="1">
    <citation type="submission" date="2019-12" db="EMBL/GenBank/DDBJ databases">
        <title>Genomic-based taxomic classification of the family Erythrobacteraceae.</title>
        <authorList>
            <person name="Xu L."/>
        </authorList>
    </citation>
    <scope>NUCLEOTIDE SEQUENCE [LARGE SCALE GENOMIC DNA]</scope>
    <source>
        <strain evidence="2 3">M0322</strain>
    </source>
</reference>
<dbReference type="Proteomes" id="UP000466966">
    <property type="component" value="Unassembled WGS sequence"/>
</dbReference>
<protein>
    <submittedName>
        <fullName evidence="2">Uncharacterized protein</fullName>
    </submittedName>
</protein>
<evidence type="ECO:0000256" key="1">
    <source>
        <dbReference type="SAM" id="SignalP"/>
    </source>
</evidence>
<sequence>MRNMFGPALLVGALMLPVSARALSVNGLKDQGVDHIYGSYARSGDCSREPRVTISDAGMAFTSSGRTVQVTRLEYAVSFFGMSYEGISLAFFPFPQSRSDMGPVLLYANYDEKPGALLIEANAEPGQRLDPFHASLAGEYQLCAGTGSTAAPATPASTAAPAPVAGTPLEWTNLAALVGRYPGAYSEDNIDLFDKGTIAAALRAALGAKMPVLEANLSAVTPLQSEGGLYYIMGNAPHRGGEDQAYVTIDPVKRAVQVGLWEQGKLTVYAPASGRLPEPREVRDMLARSPGESANAAPGTPWEVLPVSGRVPVAYVEAAASPSIISLTLYCENGRPYMAMLLNKPANGARSTMTWNFAGRLVNIPVQRANNAGTYWVGGITGTQLVPLLMTQRDMVYLRIDGRLEGEASLADAPATVRATLRQCVRL</sequence>
<organism evidence="2 3">
    <name type="scientific">Alteraurantiacibacter buctensis</name>
    <dbReference type="NCBI Taxonomy" id="1503981"/>
    <lineage>
        <taxon>Bacteria</taxon>
        <taxon>Pseudomonadati</taxon>
        <taxon>Pseudomonadota</taxon>
        <taxon>Alphaproteobacteria</taxon>
        <taxon>Sphingomonadales</taxon>
        <taxon>Erythrobacteraceae</taxon>
        <taxon>Alteraurantiacibacter</taxon>
    </lineage>
</organism>
<feature type="chain" id="PRO_5033054920" evidence="1">
    <location>
        <begin position="23"/>
        <end position="427"/>
    </location>
</feature>
<dbReference type="AlphaFoldDB" id="A0A844Z1R0"/>
<evidence type="ECO:0000313" key="3">
    <source>
        <dbReference type="Proteomes" id="UP000466966"/>
    </source>
</evidence>
<comment type="caution">
    <text evidence="2">The sequence shown here is derived from an EMBL/GenBank/DDBJ whole genome shotgun (WGS) entry which is preliminary data.</text>
</comment>
<keyword evidence="1" id="KW-0732">Signal</keyword>
<evidence type="ECO:0000313" key="2">
    <source>
        <dbReference type="EMBL" id="MXO71843.1"/>
    </source>
</evidence>
<name>A0A844Z1R0_9SPHN</name>
<gene>
    <name evidence="2" type="ORF">GRI99_09355</name>
</gene>
<feature type="signal peptide" evidence="1">
    <location>
        <begin position="1"/>
        <end position="22"/>
    </location>
</feature>
<dbReference type="OrthoDB" id="7283669at2"/>